<dbReference type="PANTHER" id="PTHR10429">
    <property type="entry name" value="DNA-3-METHYLADENINE GLYCOSYLASE"/>
    <property type="match status" value="1"/>
</dbReference>
<organism evidence="6 7">
    <name type="scientific">Micromonospora echinofusca</name>
    <dbReference type="NCBI Taxonomy" id="47858"/>
    <lineage>
        <taxon>Bacteria</taxon>
        <taxon>Bacillati</taxon>
        <taxon>Actinomycetota</taxon>
        <taxon>Actinomycetes</taxon>
        <taxon>Micromonosporales</taxon>
        <taxon>Micromonosporaceae</taxon>
        <taxon>Micromonospora</taxon>
    </lineage>
</organism>
<keyword evidence="6" id="KW-0326">Glycosidase</keyword>
<dbReference type="GO" id="GO:0016798">
    <property type="term" value="F:hydrolase activity, acting on glycosyl bonds"/>
    <property type="evidence" value="ECO:0007669"/>
    <property type="project" value="UniProtKB-KW"/>
</dbReference>
<evidence type="ECO:0000313" key="6">
    <source>
        <dbReference type="EMBL" id="MBO4208255.1"/>
    </source>
</evidence>
<evidence type="ECO:0000313" key="7">
    <source>
        <dbReference type="Proteomes" id="UP000823521"/>
    </source>
</evidence>
<keyword evidence="2 5" id="KW-0227">DNA damage</keyword>
<dbReference type="Proteomes" id="UP000823521">
    <property type="component" value="Unassembled WGS sequence"/>
</dbReference>
<keyword evidence="4 5" id="KW-0234">DNA repair</keyword>
<dbReference type="Pfam" id="PF02245">
    <property type="entry name" value="Pur_DNA_glyco"/>
    <property type="match status" value="1"/>
</dbReference>
<dbReference type="InterPro" id="IPR003180">
    <property type="entry name" value="MPG"/>
</dbReference>
<dbReference type="EMBL" id="WVUH01000181">
    <property type="protein sequence ID" value="MBO4208255.1"/>
    <property type="molecule type" value="Genomic_DNA"/>
</dbReference>
<comment type="similarity">
    <text evidence="1 5">Belongs to the DNA glycosylase MPG family.</text>
</comment>
<dbReference type="Gene3D" id="3.10.300.10">
    <property type="entry name" value="Methylpurine-DNA glycosylase (MPG)"/>
    <property type="match status" value="1"/>
</dbReference>
<dbReference type="EC" id="3.2.2.-" evidence="5"/>
<proteinExistence type="inferred from homology"/>
<name>A0ABS3VUN2_MICEH</name>
<dbReference type="HAMAP" id="MF_00527">
    <property type="entry name" value="3MGH"/>
    <property type="match status" value="1"/>
</dbReference>
<dbReference type="RefSeq" id="WP_208815243.1">
    <property type="nucleotide sequence ID" value="NZ_WVUH01000181.1"/>
</dbReference>
<gene>
    <name evidence="6" type="ORF">GSF22_19905</name>
</gene>
<reference evidence="6 7" key="1">
    <citation type="submission" date="2019-12" db="EMBL/GenBank/DDBJ databases">
        <title>Whole genome sequencing of endophytic Actinobacterium Micromonospora sp. MPMI6T.</title>
        <authorList>
            <person name="Evv R."/>
            <person name="Podile A.R."/>
        </authorList>
    </citation>
    <scope>NUCLEOTIDE SEQUENCE [LARGE SCALE GENOMIC DNA]</scope>
    <source>
        <strain evidence="6 7">MPMI6</strain>
    </source>
</reference>
<evidence type="ECO:0000256" key="1">
    <source>
        <dbReference type="ARBA" id="ARBA00009232"/>
    </source>
</evidence>
<dbReference type="CDD" id="cd00540">
    <property type="entry name" value="AAG"/>
    <property type="match status" value="1"/>
</dbReference>
<sequence length="213" mass="22334">MLSPSAQTATELADLLAGPVVPAARGLLGCRLAAGAVTVRITEVEAYAGTAGDPASHAYRGRTPRNAVMFGPAGYAYVYFTYGMHWCLNVVTGADGEASAVLIRAGEVVDGLAEARARRPAVRRDVDLARGPARLCAALGVDRAVYGSHLLGDGPVRLCPATEPVPESAVVAGPRVGVTGAHDVPWRFWIAGDPTVSAYRRHVPRRRAADPRT</sequence>
<keyword evidence="3 5" id="KW-0378">Hydrolase</keyword>
<evidence type="ECO:0000256" key="5">
    <source>
        <dbReference type="HAMAP-Rule" id="MF_00527"/>
    </source>
</evidence>
<protein>
    <recommendedName>
        <fullName evidence="5">Putative 3-methyladenine DNA glycosylase</fullName>
        <ecNumber evidence="5">3.2.2.-</ecNumber>
    </recommendedName>
</protein>
<evidence type="ECO:0000256" key="4">
    <source>
        <dbReference type="ARBA" id="ARBA00023204"/>
    </source>
</evidence>
<evidence type="ECO:0000256" key="2">
    <source>
        <dbReference type="ARBA" id="ARBA00022763"/>
    </source>
</evidence>
<evidence type="ECO:0000256" key="3">
    <source>
        <dbReference type="ARBA" id="ARBA00022801"/>
    </source>
</evidence>
<accession>A0ABS3VUN2</accession>
<dbReference type="SUPFAM" id="SSF50486">
    <property type="entry name" value="FMT C-terminal domain-like"/>
    <property type="match status" value="1"/>
</dbReference>
<dbReference type="PANTHER" id="PTHR10429:SF0">
    <property type="entry name" value="DNA-3-METHYLADENINE GLYCOSYLASE"/>
    <property type="match status" value="1"/>
</dbReference>
<dbReference type="NCBIfam" id="NF002003">
    <property type="entry name" value="PRK00802.1-3"/>
    <property type="match status" value="1"/>
</dbReference>
<keyword evidence="7" id="KW-1185">Reference proteome</keyword>
<dbReference type="InterPro" id="IPR011034">
    <property type="entry name" value="Formyl_transferase-like_C_sf"/>
</dbReference>
<comment type="caution">
    <text evidence="6">The sequence shown here is derived from an EMBL/GenBank/DDBJ whole genome shotgun (WGS) entry which is preliminary data.</text>
</comment>
<dbReference type="InterPro" id="IPR036995">
    <property type="entry name" value="MPG_sf"/>
</dbReference>
<dbReference type="NCBIfam" id="TIGR00567">
    <property type="entry name" value="3mg"/>
    <property type="match status" value="1"/>
</dbReference>